<dbReference type="RefSeq" id="WP_169924566.1">
    <property type="nucleotide sequence ID" value="NZ_PDJH01000001.1"/>
</dbReference>
<dbReference type="GO" id="GO:0016887">
    <property type="term" value="F:ATP hydrolysis activity"/>
    <property type="evidence" value="ECO:0007669"/>
    <property type="project" value="InterPro"/>
</dbReference>
<dbReference type="InterPro" id="IPR013611">
    <property type="entry name" value="Transp-assoc_OB_typ2"/>
</dbReference>
<dbReference type="PANTHER" id="PTHR42781">
    <property type="entry name" value="SPERMIDINE/PUTRESCINE IMPORT ATP-BINDING PROTEIN POTA"/>
    <property type="match status" value="1"/>
</dbReference>
<dbReference type="SMART" id="SM00382">
    <property type="entry name" value="AAA"/>
    <property type="match status" value="1"/>
</dbReference>
<dbReference type="GO" id="GO:0015418">
    <property type="term" value="F:ABC-type quaternary ammonium compound transporting activity"/>
    <property type="evidence" value="ECO:0007669"/>
    <property type="project" value="UniProtKB-EC"/>
</dbReference>
<dbReference type="PANTHER" id="PTHR42781:SF4">
    <property type="entry name" value="SPERMIDINE_PUTRESCINE IMPORT ATP-BINDING PROTEIN POTA"/>
    <property type="match status" value="1"/>
</dbReference>
<dbReference type="EC" id="7.6.2.9" evidence="4"/>
<keyword evidence="3 7" id="KW-0067">ATP-binding</keyword>
<keyword evidence="2" id="KW-0547">Nucleotide-binding</keyword>
<dbReference type="EMBL" id="PDJH01000001">
    <property type="protein sequence ID" value="PFG37765.1"/>
    <property type="molecule type" value="Genomic_DNA"/>
</dbReference>
<name>A0A2A9EHM8_9MICO</name>
<dbReference type="GO" id="GO:0043190">
    <property type="term" value="C:ATP-binding cassette (ABC) transporter complex"/>
    <property type="evidence" value="ECO:0007669"/>
    <property type="project" value="InterPro"/>
</dbReference>
<keyword evidence="8" id="KW-1185">Reference proteome</keyword>
<comment type="caution">
    <text evidence="7">The sequence shown here is derived from an EMBL/GenBank/DDBJ whole genome shotgun (WGS) entry which is preliminary data.</text>
</comment>
<dbReference type="InterPro" id="IPR017871">
    <property type="entry name" value="ABC_transporter-like_CS"/>
</dbReference>
<reference evidence="7 8" key="1">
    <citation type="submission" date="2017-10" db="EMBL/GenBank/DDBJ databases">
        <title>Sequencing the genomes of 1000 actinobacteria strains.</title>
        <authorList>
            <person name="Klenk H.-P."/>
        </authorList>
    </citation>
    <scope>NUCLEOTIDE SEQUENCE [LARGE SCALE GENOMIC DNA]</scope>
    <source>
        <strain evidence="7 8">DSM 21574</strain>
    </source>
</reference>
<organism evidence="7 8">
    <name type="scientific">Flavimobilis soli</name>
    <dbReference type="NCBI Taxonomy" id="442709"/>
    <lineage>
        <taxon>Bacteria</taxon>
        <taxon>Bacillati</taxon>
        <taxon>Actinomycetota</taxon>
        <taxon>Actinomycetes</taxon>
        <taxon>Micrococcales</taxon>
        <taxon>Jonesiaceae</taxon>
        <taxon>Flavimobilis</taxon>
    </lineage>
</organism>
<dbReference type="PROSITE" id="PS50893">
    <property type="entry name" value="ABC_TRANSPORTER_2"/>
    <property type="match status" value="1"/>
</dbReference>
<accession>A0A2A9EHM8</accession>
<evidence type="ECO:0000256" key="2">
    <source>
        <dbReference type="ARBA" id="ARBA00022741"/>
    </source>
</evidence>
<dbReference type="InterPro" id="IPR003593">
    <property type="entry name" value="AAA+_ATPase"/>
</dbReference>
<dbReference type="Gene3D" id="3.40.50.300">
    <property type="entry name" value="P-loop containing nucleotide triphosphate hydrolases"/>
    <property type="match status" value="1"/>
</dbReference>
<dbReference type="Proteomes" id="UP000221394">
    <property type="component" value="Unassembled WGS sequence"/>
</dbReference>
<feature type="domain" description="ABC transporter" evidence="6">
    <location>
        <begin position="39"/>
        <end position="269"/>
    </location>
</feature>
<dbReference type="SUPFAM" id="SSF52540">
    <property type="entry name" value="P-loop containing nucleoside triphosphate hydrolases"/>
    <property type="match status" value="1"/>
</dbReference>
<dbReference type="SUPFAM" id="SSF50331">
    <property type="entry name" value="MOP-like"/>
    <property type="match status" value="1"/>
</dbReference>
<evidence type="ECO:0000256" key="1">
    <source>
        <dbReference type="ARBA" id="ARBA00022448"/>
    </source>
</evidence>
<evidence type="ECO:0000256" key="5">
    <source>
        <dbReference type="SAM" id="MobiDB-lite"/>
    </source>
</evidence>
<evidence type="ECO:0000313" key="8">
    <source>
        <dbReference type="Proteomes" id="UP000221394"/>
    </source>
</evidence>
<protein>
    <recommendedName>
        <fullName evidence="4">ABC-type quaternary amine transporter</fullName>
        <ecNumber evidence="4">7.6.2.9</ecNumber>
    </recommendedName>
</protein>
<evidence type="ECO:0000256" key="4">
    <source>
        <dbReference type="ARBA" id="ARBA00066388"/>
    </source>
</evidence>
<dbReference type="InterPro" id="IPR050093">
    <property type="entry name" value="ABC_SmlMolc_Importer"/>
</dbReference>
<proteinExistence type="predicted"/>
<feature type="compositionally biased region" description="Polar residues" evidence="5">
    <location>
        <begin position="1"/>
        <end position="11"/>
    </location>
</feature>
<dbReference type="InterPro" id="IPR027417">
    <property type="entry name" value="P-loop_NTPase"/>
</dbReference>
<dbReference type="InterPro" id="IPR003439">
    <property type="entry name" value="ABC_transporter-like_ATP-bd"/>
</dbReference>
<dbReference type="FunFam" id="3.40.50.300:FF:000425">
    <property type="entry name" value="Probable ABC transporter, ATP-binding subunit"/>
    <property type="match status" value="1"/>
</dbReference>
<keyword evidence="1" id="KW-0813">Transport</keyword>
<dbReference type="InterPro" id="IPR008995">
    <property type="entry name" value="Mo/tungstate-bd_C_term_dom"/>
</dbReference>
<dbReference type="Pfam" id="PF00005">
    <property type="entry name" value="ABC_tran"/>
    <property type="match status" value="1"/>
</dbReference>
<feature type="region of interest" description="Disordered" evidence="5">
    <location>
        <begin position="1"/>
        <end position="20"/>
    </location>
</feature>
<evidence type="ECO:0000313" key="7">
    <source>
        <dbReference type="EMBL" id="PFG37765.1"/>
    </source>
</evidence>
<dbReference type="PROSITE" id="PS00211">
    <property type="entry name" value="ABC_TRANSPORTER_1"/>
    <property type="match status" value="1"/>
</dbReference>
<dbReference type="GO" id="GO:0005524">
    <property type="term" value="F:ATP binding"/>
    <property type="evidence" value="ECO:0007669"/>
    <property type="project" value="UniProtKB-KW"/>
</dbReference>
<evidence type="ECO:0000259" key="6">
    <source>
        <dbReference type="PROSITE" id="PS50893"/>
    </source>
</evidence>
<gene>
    <name evidence="7" type="ORF">ATL41_2538</name>
</gene>
<evidence type="ECO:0000256" key="3">
    <source>
        <dbReference type="ARBA" id="ARBA00022840"/>
    </source>
</evidence>
<dbReference type="Pfam" id="PF08402">
    <property type="entry name" value="TOBE_2"/>
    <property type="match status" value="1"/>
</dbReference>
<dbReference type="AlphaFoldDB" id="A0A2A9EHM8"/>
<sequence length="387" mass="40974">MITQPAPTMRTSADADPRPEALDAATARRRAGDGDASDVVLDGLWRRLGDVQALAGMSLTVPAGTLVALLGPSGCGKTTALRVLAGLEDLDAGAVRVAGRDVSHVPAHRRDNAMVFQAFSLMPHMTAGENVAFALELRGVPRRARAAIVDEHLELVGLGSHRDRYAHQLSGGQQQRVALARALAVRPSVLLLDEPLSALDAKVRVSLRDEIRRIQSQTGITTLFVTHDQEEALVVADQVAVMRAGAVVQVDTPRGLYQRPRDEFVATFIGATNRVRALASDGIALVEGWGPVPLLPGSAQGEVTLLVRPEHVRVGAADSRDARVADVTFLGTHAQVRVALPGRLDVVAQLRVDDAASLRPGDAVGLTFDTVPALAVERSAADGVDVR</sequence>